<protein>
    <submittedName>
        <fullName evidence="1">Uncharacterized protein</fullName>
    </submittedName>
</protein>
<dbReference type="Proteomes" id="UP000827872">
    <property type="component" value="Linkage Group LG12"/>
</dbReference>
<evidence type="ECO:0000313" key="2">
    <source>
        <dbReference type="Proteomes" id="UP000827872"/>
    </source>
</evidence>
<proteinExistence type="predicted"/>
<accession>A0ACB8F0J7</accession>
<reference evidence="1" key="1">
    <citation type="submission" date="2021-08" db="EMBL/GenBank/DDBJ databases">
        <title>The first chromosome-level gecko genome reveals the dynamic sex chromosomes of Neotropical dwarf geckos (Sphaerodactylidae: Sphaerodactylus).</title>
        <authorList>
            <person name="Pinto B.J."/>
            <person name="Keating S.E."/>
            <person name="Gamble T."/>
        </authorList>
    </citation>
    <scope>NUCLEOTIDE SEQUENCE</scope>
    <source>
        <strain evidence="1">TG3544</strain>
    </source>
</reference>
<comment type="caution">
    <text evidence="1">The sequence shown here is derived from an EMBL/GenBank/DDBJ whole genome shotgun (WGS) entry which is preliminary data.</text>
</comment>
<gene>
    <name evidence="1" type="ORF">K3G42_018967</name>
</gene>
<sequence length="129" mass="14532">MRRPGPSYLIGTAAHPWGRLTLQQLYCQKPLVLSGGPQTPNQVLTQVTSEREPHPGATVGLPHNVSQLAHGRPLAFWVPTRLRVQEAPPHDLLAHSCPPQRHISALIDRKICEAEWGVMFLSWRWYPSH</sequence>
<name>A0ACB8F0J7_9SAUR</name>
<dbReference type="EMBL" id="CM037625">
    <property type="protein sequence ID" value="KAH7998684.1"/>
    <property type="molecule type" value="Genomic_DNA"/>
</dbReference>
<organism evidence="1 2">
    <name type="scientific">Sphaerodactylus townsendi</name>
    <dbReference type="NCBI Taxonomy" id="933632"/>
    <lineage>
        <taxon>Eukaryota</taxon>
        <taxon>Metazoa</taxon>
        <taxon>Chordata</taxon>
        <taxon>Craniata</taxon>
        <taxon>Vertebrata</taxon>
        <taxon>Euteleostomi</taxon>
        <taxon>Lepidosauria</taxon>
        <taxon>Squamata</taxon>
        <taxon>Bifurcata</taxon>
        <taxon>Gekkota</taxon>
        <taxon>Sphaerodactylidae</taxon>
        <taxon>Sphaerodactylus</taxon>
    </lineage>
</organism>
<keyword evidence="2" id="KW-1185">Reference proteome</keyword>
<evidence type="ECO:0000313" key="1">
    <source>
        <dbReference type="EMBL" id="KAH7998684.1"/>
    </source>
</evidence>